<comment type="cofactor">
    <cofactor evidence="5">
        <name>Mg(2+)</name>
        <dbReference type="ChEBI" id="CHEBI:18420"/>
    </cofactor>
</comment>
<evidence type="ECO:0000256" key="5">
    <source>
        <dbReference type="RuleBase" id="RU361279"/>
    </source>
</evidence>
<dbReference type="GO" id="GO:0046872">
    <property type="term" value="F:metal ion binding"/>
    <property type="evidence" value="ECO:0007669"/>
    <property type="project" value="UniProtKB-KW"/>
</dbReference>
<dbReference type="RefSeq" id="WP_034901152.1">
    <property type="nucleotide sequence ID" value="NZ_CP017057.1"/>
</dbReference>
<proteinExistence type="inferred from homology"/>
<feature type="binding site" evidence="4">
    <location>
        <position position="57"/>
    </location>
    <ligand>
        <name>substrate</name>
    </ligand>
</feature>
<evidence type="ECO:0000256" key="1">
    <source>
        <dbReference type="ARBA" id="ARBA00010638"/>
    </source>
</evidence>
<evidence type="ECO:0000256" key="2">
    <source>
        <dbReference type="ARBA" id="ARBA00022741"/>
    </source>
</evidence>
<dbReference type="KEGG" id="elq:Ga0102493_112712"/>
<keyword evidence="6" id="KW-0436">Ligase</keyword>
<dbReference type="GO" id="GO:0030272">
    <property type="term" value="F:5-formyltetrahydrofolate cyclo-ligase activity"/>
    <property type="evidence" value="ECO:0007669"/>
    <property type="project" value="UniProtKB-EC"/>
</dbReference>
<keyword evidence="5" id="KW-0460">Magnesium</keyword>
<dbReference type="GO" id="GO:0005524">
    <property type="term" value="F:ATP binding"/>
    <property type="evidence" value="ECO:0007669"/>
    <property type="project" value="UniProtKB-KW"/>
</dbReference>
<dbReference type="AlphaFoldDB" id="A0A074MUU9"/>
<feature type="binding site" evidence="4">
    <location>
        <begin position="4"/>
        <end position="8"/>
    </location>
    <ligand>
        <name>ATP</name>
        <dbReference type="ChEBI" id="CHEBI:30616"/>
    </ligand>
</feature>
<comment type="caution">
    <text evidence="6">The sequence shown here is derived from an EMBL/GenBank/DDBJ whole genome shotgun (WGS) entry which is preliminary data.</text>
</comment>
<reference evidence="6 7" key="1">
    <citation type="submission" date="2014-04" db="EMBL/GenBank/DDBJ databases">
        <title>A comprehensive comparison of genomes of Erythrobacter spp. Strains.</title>
        <authorList>
            <person name="Zheng Q."/>
        </authorList>
    </citation>
    <scope>NUCLEOTIDE SEQUENCE [LARGE SCALE GENOMIC DNA]</scope>
    <source>
        <strain evidence="6 7">DSM 8509</strain>
    </source>
</reference>
<dbReference type="InterPro" id="IPR037171">
    <property type="entry name" value="NagB/RpiA_transferase-like"/>
</dbReference>
<dbReference type="Gene3D" id="3.40.50.10420">
    <property type="entry name" value="NagB/RpiA/CoA transferase-like"/>
    <property type="match status" value="1"/>
</dbReference>
<keyword evidence="3 4" id="KW-0067">ATP-binding</keyword>
<protein>
    <recommendedName>
        <fullName evidence="5">5-formyltetrahydrofolate cyclo-ligase</fullName>
        <ecNumber evidence="5">6.3.3.2</ecNumber>
    </recommendedName>
</protein>
<dbReference type="GO" id="GO:0009396">
    <property type="term" value="P:folic acid-containing compound biosynthetic process"/>
    <property type="evidence" value="ECO:0007669"/>
    <property type="project" value="TreeGrafter"/>
</dbReference>
<accession>A0A074MUU9</accession>
<evidence type="ECO:0000313" key="7">
    <source>
        <dbReference type="Proteomes" id="UP000027866"/>
    </source>
</evidence>
<dbReference type="GO" id="GO:0035999">
    <property type="term" value="P:tetrahydrofolate interconversion"/>
    <property type="evidence" value="ECO:0007669"/>
    <property type="project" value="TreeGrafter"/>
</dbReference>
<sequence>MSTKSELREQLRALRRVHVEAQPDRIRALLFHRPPATTLEMIAEDAVIGLYHASRYEAPASAYAGFFAERGHTIALPHFTARDASMTFRAHSDPFGASDLAPGPFGLLQPAGEPDELVPEVLFVPLVGFTEDCERLGQGGGHYDRWLAEHPGRLAIGLAWDAQLIEPASALPLEPHDQRLAAVVTPTRIYRPSNE</sequence>
<comment type="catalytic activity">
    <reaction evidence="5">
        <text>(6S)-5-formyl-5,6,7,8-tetrahydrofolate + ATP = (6R)-5,10-methenyltetrahydrofolate + ADP + phosphate</text>
        <dbReference type="Rhea" id="RHEA:10488"/>
        <dbReference type="ChEBI" id="CHEBI:30616"/>
        <dbReference type="ChEBI" id="CHEBI:43474"/>
        <dbReference type="ChEBI" id="CHEBI:57455"/>
        <dbReference type="ChEBI" id="CHEBI:57457"/>
        <dbReference type="ChEBI" id="CHEBI:456216"/>
        <dbReference type="EC" id="6.3.3.2"/>
    </reaction>
</comment>
<dbReference type="PANTHER" id="PTHR23407">
    <property type="entry name" value="ATPASE INHIBITOR/5-FORMYLTETRAHYDROFOLATE CYCLO-LIGASE"/>
    <property type="match status" value="1"/>
</dbReference>
<dbReference type="EMBL" id="JMIX01000003">
    <property type="protein sequence ID" value="KEO98796.1"/>
    <property type="molecule type" value="Genomic_DNA"/>
</dbReference>
<dbReference type="PATRIC" id="fig|39960.10.peg.1809"/>
<comment type="similarity">
    <text evidence="1 5">Belongs to the 5-formyltetrahydrofolate cyclo-ligase family.</text>
</comment>
<keyword evidence="2 4" id="KW-0547">Nucleotide-binding</keyword>
<keyword evidence="5" id="KW-0479">Metal-binding</keyword>
<organism evidence="6 7">
    <name type="scientific">Erythrobacter litoralis</name>
    <dbReference type="NCBI Taxonomy" id="39960"/>
    <lineage>
        <taxon>Bacteria</taxon>
        <taxon>Pseudomonadati</taxon>
        <taxon>Pseudomonadota</taxon>
        <taxon>Alphaproteobacteria</taxon>
        <taxon>Sphingomonadales</taxon>
        <taxon>Erythrobacteraceae</taxon>
        <taxon>Erythrobacter/Porphyrobacter group</taxon>
        <taxon>Erythrobacter</taxon>
    </lineage>
</organism>
<dbReference type="InterPro" id="IPR002698">
    <property type="entry name" value="FTHF_cligase"/>
</dbReference>
<dbReference type="NCBIfam" id="TIGR02727">
    <property type="entry name" value="MTHFS_bact"/>
    <property type="match status" value="1"/>
</dbReference>
<gene>
    <name evidence="6" type="ORF">EH32_06735</name>
</gene>
<feature type="binding site" evidence="4">
    <location>
        <begin position="135"/>
        <end position="143"/>
    </location>
    <ligand>
        <name>ATP</name>
        <dbReference type="ChEBI" id="CHEBI:30616"/>
    </ligand>
</feature>
<name>A0A074MUU9_9SPHN</name>
<dbReference type="Pfam" id="PF01812">
    <property type="entry name" value="5-FTHF_cyc-lig"/>
    <property type="match status" value="1"/>
</dbReference>
<dbReference type="PIRSF" id="PIRSF006806">
    <property type="entry name" value="FTHF_cligase"/>
    <property type="match status" value="1"/>
</dbReference>
<dbReference type="PANTHER" id="PTHR23407:SF1">
    <property type="entry name" value="5-FORMYLTETRAHYDROFOLATE CYCLO-LIGASE"/>
    <property type="match status" value="1"/>
</dbReference>
<keyword evidence="7" id="KW-1185">Reference proteome</keyword>
<dbReference type="Proteomes" id="UP000027866">
    <property type="component" value="Unassembled WGS sequence"/>
</dbReference>
<evidence type="ECO:0000313" key="6">
    <source>
        <dbReference type="EMBL" id="KEO98796.1"/>
    </source>
</evidence>
<evidence type="ECO:0000256" key="3">
    <source>
        <dbReference type="ARBA" id="ARBA00022840"/>
    </source>
</evidence>
<dbReference type="InterPro" id="IPR024185">
    <property type="entry name" value="FTHF_cligase-like_sf"/>
</dbReference>
<dbReference type="EC" id="6.3.3.2" evidence="5"/>
<dbReference type="SUPFAM" id="SSF100950">
    <property type="entry name" value="NagB/RpiA/CoA transferase-like"/>
    <property type="match status" value="1"/>
</dbReference>
<evidence type="ECO:0000256" key="4">
    <source>
        <dbReference type="PIRSR" id="PIRSR006806-1"/>
    </source>
</evidence>
<dbReference type="OrthoDB" id="9801938at2"/>